<evidence type="ECO:0000313" key="4">
    <source>
        <dbReference type="Proteomes" id="UP000184278"/>
    </source>
</evidence>
<dbReference type="AlphaFoldDB" id="A0A1M5ZP06"/>
<keyword evidence="1" id="KW-0812">Transmembrane</keyword>
<proteinExistence type="predicted"/>
<dbReference type="OrthoDB" id="2005420at2"/>
<feature type="domain" description="TadE-like" evidence="2">
    <location>
        <begin position="40"/>
        <end position="71"/>
    </location>
</feature>
<keyword evidence="1" id="KW-0472">Membrane</keyword>
<evidence type="ECO:0000259" key="2">
    <source>
        <dbReference type="Pfam" id="PF07811"/>
    </source>
</evidence>
<reference evidence="4" key="1">
    <citation type="submission" date="2016-11" db="EMBL/GenBank/DDBJ databases">
        <authorList>
            <person name="Varghese N."/>
            <person name="Submissions S."/>
        </authorList>
    </citation>
    <scope>NUCLEOTIDE SEQUENCE [LARGE SCALE GENOMIC DNA]</scope>
    <source>
        <strain evidence="4">DSM 3071</strain>
    </source>
</reference>
<keyword evidence="1" id="KW-1133">Transmembrane helix</keyword>
<dbReference type="Proteomes" id="UP000184278">
    <property type="component" value="Unassembled WGS sequence"/>
</dbReference>
<name>A0A1M5ZP06_BUTFI</name>
<dbReference type="STRING" id="1121131.SAMN02745229_02484"/>
<organism evidence="3 4">
    <name type="scientific">Butyrivibrio fibrisolvens DSM 3071</name>
    <dbReference type="NCBI Taxonomy" id="1121131"/>
    <lineage>
        <taxon>Bacteria</taxon>
        <taxon>Bacillati</taxon>
        <taxon>Bacillota</taxon>
        <taxon>Clostridia</taxon>
        <taxon>Lachnospirales</taxon>
        <taxon>Lachnospiraceae</taxon>
        <taxon>Butyrivibrio</taxon>
    </lineage>
</organism>
<dbReference type="Pfam" id="PF07811">
    <property type="entry name" value="TadE"/>
    <property type="match status" value="1"/>
</dbReference>
<feature type="transmembrane region" description="Helical" evidence="1">
    <location>
        <begin position="43"/>
        <end position="62"/>
    </location>
</feature>
<gene>
    <name evidence="3" type="ORF">SAMN02745229_02484</name>
</gene>
<evidence type="ECO:0000313" key="3">
    <source>
        <dbReference type="EMBL" id="SHI25888.1"/>
    </source>
</evidence>
<evidence type="ECO:0000256" key="1">
    <source>
        <dbReference type="SAM" id="Phobius"/>
    </source>
</evidence>
<accession>A0A1M5ZP06</accession>
<sequence>MHFAVSDLYQNIEAKILRKKITDRKDSSQKISKIQNAYLTVELALIFPVILLVIVLVVHWGFMMYDRVIMSQDAYLLALRGAVISDEEPEQYALENSDWQFGAWYFGSPKPTVQTSSDWLLNTVEVTLSMETYHGGTSYYSINPQGKWASSISWKADYTRPSKRVRLFTRAYDLYKVLTSE</sequence>
<dbReference type="EMBL" id="FQXK01000021">
    <property type="protein sequence ID" value="SHI25888.1"/>
    <property type="molecule type" value="Genomic_DNA"/>
</dbReference>
<protein>
    <submittedName>
        <fullName evidence="3">TadE-like protein</fullName>
    </submittedName>
</protein>
<keyword evidence="4" id="KW-1185">Reference proteome</keyword>
<dbReference type="InterPro" id="IPR012495">
    <property type="entry name" value="TadE-like_dom"/>
</dbReference>